<dbReference type="EMBL" id="VXLC01000001">
    <property type="protein sequence ID" value="KAA8890155.1"/>
    <property type="molecule type" value="Genomic_DNA"/>
</dbReference>
<evidence type="ECO:0000313" key="2">
    <source>
        <dbReference type="EMBL" id="KAA8890155.1"/>
    </source>
</evidence>
<dbReference type="OrthoDB" id="4569066at2"/>
<proteinExistence type="predicted"/>
<accession>A0A5N0EQ11</accession>
<evidence type="ECO:0000313" key="3">
    <source>
        <dbReference type="Proteomes" id="UP000323876"/>
    </source>
</evidence>
<feature type="compositionally biased region" description="Pro residues" evidence="1">
    <location>
        <begin position="86"/>
        <end position="95"/>
    </location>
</feature>
<gene>
    <name evidence="2" type="ORF">F3087_02235</name>
</gene>
<name>A0A5N0EQ11_9NOCA</name>
<protein>
    <submittedName>
        <fullName evidence="2">Uncharacterized protein</fullName>
    </submittedName>
</protein>
<dbReference type="Proteomes" id="UP000323876">
    <property type="component" value="Unassembled WGS sequence"/>
</dbReference>
<reference evidence="2 3" key="1">
    <citation type="submission" date="2019-09" db="EMBL/GenBank/DDBJ databases">
        <authorList>
            <person name="Wang X."/>
        </authorList>
    </citation>
    <scope>NUCLEOTIDE SEQUENCE [LARGE SCALE GENOMIC DNA]</scope>
    <source>
        <strain evidence="2 3">CICC 11023</strain>
    </source>
</reference>
<dbReference type="RefSeq" id="WP_150400069.1">
    <property type="nucleotide sequence ID" value="NZ_VXLC01000001.1"/>
</dbReference>
<organism evidence="2 3">
    <name type="scientific">Nocardia colli</name>
    <dbReference type="NCBI Taxonomy" id="2545717"/>
    <lineage>
        <taxon>Bacteria</taxon>
        <taxon>Bacillati</taxon>
        <taxon>Actinomycetota</taxon>
        <taxon>Actinomycetes</taxon>
        <taxon>Mycobacteriales</taxon>
        <taxon>Nocardiaceae</taxon>
        <taxon>Nocardia</taxon>
    </lineage>
</organism>
<sequence length="141" mass="15675">MTTLATLIIVAAFGYLVYRYIPRGTERAFRLERFHPRTPMSDWTSSYYDEQRRYSDLAAVYGRSDVPEPVAVEEPETVQPKAVPAAPAPAAPPRPVAGTQSDQYAWRSRRTVAPGTTAPRRPAKGVRRLVTDPSTLDIKAS</sequence>
<comment type="caution">
    <text evidence="2">The sequence shown here is derived from an EMBL/GenBank/DDBJ whole genome shotgun (WGS) entry which is preliminary data.</text>
</comment>
<dbReference type="AlphaFoldDB" id="A0A5N0EQ11"/>
<keyword evidence="3" id="KW-1185">Reference proteome</keyword>
<feature type="region of interest" description="Disordered" evidence="1">
    <location>
        <begin position="70"/>
        <end position="141"/>
    </location>
</feature>
<evidence type="ECO:0000256" key="1">
    <source>
        <dbReference type="SAM" id="MobiDB-lite"/>
    </source>
</evidence>